<protein>
    <submittedName>
        <fullName evidence="1">Ubiquitin carboxyl-terminal hydrolase 4</fullName>
    </submittedName>
</protein>
<evidence type="ECO:0000313" key="2">
    <source>
        <dbReference type="Proteomes" id="UP000233556"/>
    </source>
</evidence>
<reference evidence="2" key="2">
    <citation type="submission" date="2017-12" db="EMBL/GenBank/DDBJ databases">
        <title>Genome sequence of the Bar-tailed Godwit (Limosa lapponica baueri).</title>
        <authorList>
            <person name="Lima N.C.B."/>
            <person name="Parody-Merino A.M."/>
            <person name="Battley P.F."/>
            <person name="Fidler A.E."/>
            <person name="Prosdocimi F."/>
        </authorList>
    </citation>
    <scope>NUCLEOTIDE SEQUENCE [LARGE SCALE GENOMIC DNA]</scope>
</reference>
<dbReference type="EMBL" id="KZ505846">
    <property type="protein sequence ID" value="PKU44172.1"/>
    <property type="molecule type" value="Genomic_DNA"/>
</dbReference>
<dbReference type="Proteomes" id="UP000233556">
    <property type="component" value="Unassembled WGS sequence"/>
</dbReference>
<evidence type="ECO:0000313" key="1">
    <source>
        <dbReference type="EMBL" id="PKU44172.1"/>
    </source>
</evidence>
<accession>A0A2I0UDP3</accession>
<name>A0A2I0UDP3_LIMLA</name>
<proteinExistence type="predicted"/>
<organism evidence="1 2">
    <name type="scientific">Limosa lapponica baueri</name>
    <dbReference type="NCBI Taxonomy" id="1758121"/>
    <lineage>
        <taxon>Eukaryota</taxon>
        <taxon>Metazoa</taxon>
        <taxon>Chordata</taxon>
        <taxon>Craniata</taxon>
        <taxon>Vertebrata</taxon>
        <taxon>Euteleostomi</taxon>
        <taxon>Archelosauria</taxon>
        <taxon>Archosauria</taxon>
        <taxon>Dinosauria</taxon>
        <taxon>Saurischia</taxon>
        <taxon>Theropoda</taxon>
        <taxon>Coelurosauria</taxon>
        <taxon>Aves</taxon>
        <taxon>Neognathae</taxon>
        <taxon>Neoaves</taxon>
        <taxon>Charadriiformes</taxon>
        <taxon>Scolopacidae</taxon>
        <taxon>Limosa</taxon>
    </lineage>
</organism>
<keyword evidence="1" id="KW-0378">Hydrolase</keyword>
<reference evidence="2" key="1">
    <citation type="submission" date="2017-11" db="EMBL/GenBank/DDBJ databases">
        <authorList>
            <person name="Lima N.C."/>
            <person name="Parody-Merino A.M."/>
            <person name="Battley P.F."/>
            <person name="Fidler A.E."/>
            <person name="Prosdocimi F."/>
        </authorList>
    </citation>
    <scope>NUCLEOTIDE SEQUENCE [LARGE SCALE GENOMIC DNA]</scope>
</reference>
<keyword evidence="2" id="KW-1185">Reference proteome</keyword>
<sequence>MEKGIKYLRELAVREVIYSDWQVTINPDEMPCQRPLLKKFVQSAPSVYSHTLSTMVWGGSDTDIPTVNEVADRVQQYEDSLSRPIGVAAIENLTKKVAEQTEKMAEQNKTQTETIESITKTQTEAIENISKTQTKTMGETMEKMTKAIVEQNETIFHKLLEKLSEIGRESYSSPAQTQVAAQAQIPAQTQVTAQAQIPAQTKVAAKTKVTAIKKKRPPMRPTKGKQDSFRSFLWLCLCDNGEDMRRWDKKPTSALQS</sequence>
<gene>
    <name evidence="1" type="ORF">llap_5541</name>
</gene>
<dbReference type="AlphaFoldDB" id="A0A2I0UDP3"/>
<dbReference type="GO" id="GO:0016787">
    <property type="term" value="F:hydrolase activity"/>
    <property type="evidence" value="ECO:0007669"/>
    <property type="project" value="UniProtKB-KW"/>
</dbReference>